<name>A0ABS1UGS8_9ACTN</name>
<keyword evidence="2" id="KW-1185">Reference proteome</keyword>
<sequence>MRAIYADDGDGDREAQRVAEPGLHPEADSVADAASLTLDVDGEVFALRPDGRGGTDYTWLSGPNPGYGFGMSPTADLSLDEHRENIRAFLAMVDRTTGFIEDD</sequence>
<reference evidence="1 2" key="1">
    <citation type="submission" date="2021-01" db="EMBL/GenBank/DDBJ databases">
        <title>Genome sequencing of Micromonospora fiedleri MG-37.</title>
        <authorList>
            <person name="Moreland P.E.J."/>
            <person name="Stach J.E.M."/>
        </authorList>
    </citation>
    <scope>NUCLEOTIDE SEQUENCE [LARGE SCALE GENOMIC DNA]</scope>
    <source>
        <strain evidence="1 2">MG-37</strain>
    </source>
</reference>
<proteinExistence type="predicted"/>
<accession>A0ABS1UGS8</accession>
<gene>
    <name evidence="1" type="ORF">JMF97_05170</name>
</gene>
<dbReference type="EMBL" id="JAETXL010000002">
    <property type="protein sequence ID" value="MBL6275552.1"/>
    <property type="molecule type" value="Genomic_DNA"/>
</dbReference>
<organism evidence="1 2">
    <name type="scientific">Micromonospora fiedleri</name>
    <dbReference type="NCBI Taxonomy" id="1157498"/>
    <lineage>
        <taxon>Bacteria</taxon>
        <taxon>Bacillati</taxon>
        <taxon>Actinomycetota</taxon>
        <taxon>Actinomycetes</taxon>
        <taxon>Micromonosporales</taxon>
        <taxon>Micromonosporaceae</taxon>
        <taxon>Micromonospora</taxon>
    </lineage>
</organism>
<evidence type="ECO:0000313" key="2">
    <source>
        <dbReference type="Proteomes" id="UP000661193"/>
    </source>
</evidence>
<evidence type="ECO:0000313" key="1">
    <source>
        <dbReference type="EMBL" id="MBL6275552.1"/>
    </source>
</evidence>
<dbReference type="Proteomes" id="UP000661193">
    <property type="component" value="Unassembled WGS sequence"/>
</dbReference>
<protein>
    <submittedName>
        <fullName evidence="1">Uncharacterized protein</fullName>
    </submittedName>
</protein>
<comment type="caution">
    <text evidence="1">The sequence shown here is derived from an EMBL/GenBank/DDBJ whole genome shotgun (WGS) entry which is preliminary data.</text>
</comment>